<comment type="caution">
    <text evidence="4">The sequence shown here is derived from an EMBL/GenBank/DDBJ whole genome shotgun (WGS) entry which is preliminary data.</text>
</comment>
<dbReference type="InterPro" id="IPR007052">
    <property type="entry name" value="CS_dom"/>
</dbReference>
<evidence type="ECO:0000259" key="3">
    <source>
        <dbReference type="PROSITE" id="PS51203"/>
    </source>
</evidence>
<name>A0AA36HR88_9DINO</name>
<feature type="compositionally biased region" description="Basic and acidic residues" evidence="2">
    <location>
        <begin position="577"/>
        <end position="588"/>
    </location>
</feature>
<proteinExistence type="predicted"/>
<dbReference type="Pfam" id="PF04969">
    <property type="entry name" value="CS"/>
    <property type="match status" value="1"/>
</dbReference>
<dbReference type="GO" id="GO:0005737">
    <property type="term" value="C:cytoplasm"/>
    <property type="evidence" value="ECO:0007669"/>
    <property type="project" value="TreeGrafter"/>
</dbReference>
<keyword evidence="1" id="KW-0175">Coiled coil</keyword>
<feature type="compositionally biased region" description="Low complexity" evidence="2">
    <location>
        <begin position="720"/>
        <end position="741"/>
    </location>
</feature>
<dbReference type="InterPro" id="IPR008978">
    <property type="entry name" value="HSP20-like_chaperone"/>
</dbReference>
<feature type="coiled-coil region" evidence="1">
    <location>
        <begin position="623"/>
        <end position="657"/>
    </location>
</feature>
<reference evidence="4" key="1">
    <citation type="submission" date="2023-08" db="EMBL/GenBank/DDBJ databases">
        <authorList>
            <person name="Chen Y."/>
            <person name="Shah S."/>
            <person name="Dougan E. K."/>
            <person name="Thang M."/>
            <person name="Chan C."/>
        </authorList>
    </citation>
    <scope>NUCLEOTIDE SEQUENCE</scope>
</reference>
<evidence type="ECO:0000256" key="2">
    <source>
        <dbReference type="SAM" id="MobiDB-lite"/>
    </source>
</evidence>
<dbReference type="CDD" id="cd06467">
    <property type="entry name" value="p23_NUDC_like"/>
    <property type="match status" value="1"/>
</dbReference>
<gene>
    <name evidence="4" type="ORF">EVOR1521_LOCUS3084</name>
</gene>
<accession>A0AA36HR88</accession>
<feature type="region of interest" description="Disordered" evidence="2">
    <location>
        <begin position="529"/>
        <end position="592"/>
    </location>
</feature>
<dbReference type="SUPFAM" id="SSF49764">
    <property type="entry name" value="HSP20-like chaperones"/>
    <property type="match status" value="1"/>
</dbReference>
<feature type="domain" description="CS" evidence="3">
    <location>
        <begin position="222"/>
        <end position="315"/>
    </location>
</feature>
<dbReference type="GO" id="GO:0006457">
    <property type="term" value="P:protein folding"/>
    <property type="evidence" value="ECO:0007669"/>
    <property type="project" value="TreeGrafter"/>
</dbReference>
<dbReference type="GO" id="GO:0051082">
    <property type="term" value="F:unfolded protein binding"/>
    <property type="evidence" value="ECO:0007669"/>
    <property type="project" value="TreeGrafter"/>
</dbReference>
<dbReference type="Gene3D" id="2.60.40.790">
    <property type="match status" value="1"/>
</dbReference>
<evidence type="ECO:0000313" key="4">
    <source>
        <dbReference type="EMBL" id="CAJ1373192.1"/>
    </source>
</evidence>
<organism evidence="4 5">
    <name type="scientific">Effrenium voratum</name>
    <dbReference type="NCBI Taxonomy" id="2562239"/>
    <lineage>
        <taxon>Eukaryota</taxon>
        <taxon>Sar</taxon>
        <taxon>Alveolata</taxon>
        <taxon>Dinophyceae</taxon>
        <taxon>Suessiales</taxon>
        <taxon>Symbiodiniaceae</taxon>
        <taxon>Effrenium</taxon>
    </lineage>
</organism>
<evidence type="ECO:0000256" key="1">
    <source>
        <dbReference type="SAM" id="Coils"/>
    </source>
</evidence>
<dbReference type="InterPro" id="IPR037898">
    <property type="entry name" value="NudC_fam"/>
</dbReference>
<feature type="region of interest" description="Disordered" evidence="2">
    <location>
        <begin position="720"/>
        <end position="750"/>
    </location>
</feature>
<dbReference type="PANTHER" id="PTHR12356">
    <property type="entry name" value="NUCLEAR MOVEMENT PROTEIN NUDC"/>
    <property type="match status" value="1"/>
</dbReference>
<feature type="compositionally biased region" description="Basic and acidic residues" evidence="2">
    <location>
        <begin position="536"/>
        <end position="550"/>
    </location>
</feature>
<protein>
    <recommendedName>
        <fullName evidence="3">CS domain-containing protein</fullName>
    </recommendedName>
</protein>
<dbReference type="PROSITE" id="PS51203">
    <property type="entry name" value="CS"/>
    <property type="match status" value="1"/>
</dbReference>
<dbReference type="AlphaFoldDB" id="A0AA36HR88"/>
<dbReference type="EMBL" id="CAUJNA010000179">
    <property type="protein sequence ID" value="CAJ1373192.1"/>
    <property type="molecule type" value="Genomic_DNA"/>
</dbReference>
<dbReference type="Proteomes" id="UP001178507">
    <property type="component" value="Unassembled WGS sequence"/>
</dbReference>
<evidence type="ECO:0000313" key="5">
    <source>
        <dbReference type="Proteomes" id="UP001178507"/>
    </source>
</evidence>
<sequence length="750" mass="83243">MAQLMADEGFCYVVIPCEGDMRQAYFPSPVSEQNDLVFIRALRAELGKEAISLDGLREKLLKELSTGGMATSELQKQQAELKHSLQKIEDPQLELLQALQTFEVIPLRDPSQDAAKKGVFLFHERAGSGPVNERAMKLCMAASFPPKELCGTCFLSRTEEFIERDCVTPSWQRCDFLLADCRNDAQWLQDARRFRDESGLKRKEENAWFSGLKDSEDPLARGESELYVWSQTNEEVEIIFQPGPFAGIRATKRDIAVKFSRRRLFVRVRGRTLCRDVALAGEVDPDSSYWTFDKDRYELQVTLAKASKEAWTDLLKAGLSAQVQPWYLDDIAGLGCCAALGMKFWDGEHPSRFETAMVTKVMLFYYAVKVVSEMLHLEQADRMAGTPDEKQDKQELEKKVKSVLEPHLVSLKATLTDELQGAMQRLIKGNASSSSSSKWKAQSADLENGAASMESSSFAVRVADAVGEEGLPKAEDLPMVRRPAKRRWTTATGSIGGALSTAMLRVVVPTLLDCDTPATSTVVSAAASEVASDGSEPSRRSSLKDVEAKASRKPRITFQGVEATCGSDADDDEEVQDAGHPRGSDRGSDTSSVVWRADALDVGENLAAEAAAKKGHTSVDSIVALVQTERERWEEEKQALEARAEELKEQLRAMQAVHRPDAEKEALKKEYQDLRKAMKARSRFGAWVCARHMMESEDEETDAEKEELRRKMSELSAKLRAAKAAMGAASSESDVSPSRRSPGPPIRRKH</sequence>
<keyword evidence="5" id="KW-1185">Reference proteome</keyword>